<keyword evidence="3" id="KW-1185">Reference proteome</keyword>
<dbReference type="AlphaFoldDB" id="A0A2V2N7Q4"/>
<dbReference type="PROSITE" id="PS50983">
    <property type="entry name" value="FE_B12_PBP"/>
    <property type="match status" value="1"/>
</dbReference>
<proteinExistence type="predicted"/>
<dbReference type="PROSITE" id="PS51257">
    <property type="entry name" value="PROKAR_LIPOPROTEIN"/>
    <property type="match status" value="1"/>
</dbReference>
<feature type="domain" description="Fe/B12 periplasmic-binding" evidence="1">
    <location>
        <begin position="66"/>
        <end position="334"/>
    </location>
</feature>
<name>A0A2V2N7Q4_9EURY</name>
<accession>A0A2V2N7Q4</accession>
<dbReference type="InterPro" id="IPR050902">
    <property type="entry name" value="ABC_Transporter_SBP"/>
</dbReference>
<dbReference type="Pfam" id="PF01497">
    <property type="entry name" value="Peripla_BP_2"/>
    <property type="match status" value="1"/>
</dbReference>
<reference evidence="2 3" key="1">
    <citation type="submission" date="2018-05" db="EMBL/GenBank/DDBJ databases">
        <title>Draft genome of Methanospirillum lacunae Ki8-1.</title>
        <authorList>
            <person name="Dueholm M.S."/>
            <person name="Nielsen P.H."/>
            <person name="Bakmann L.F."/>
            <person name="Otzen D.E."/>
        </authorList>
    </citation>
    <scope>NUCLEOTIDE SEQUENCE [LARGE SCALE GENOMIC DNA]</scope>
    <source>
        <strain evidence="2 3">Ki8-1</strain>
    </source>
</reference>
<sequence>MRSFIPIVLIVCIFTLSGGCISHSDLNSTPGLDDPVNSNLHTNSSSFRNITDMSGTVVQIPACPQKVALFSGPIAQIPYILGVSDRIAATTPGMKQSLLLQEIDPSLLNLTDVRGATGEVDYEILTITGVDMVLCPPLDGQLIKKRAKIPVVVIKNTQGDSFKQIVDQVKFIGLVFNQTDKAEQYETFIHRINDFVSTRVASIPDDTRLKVFCGYDTSHMMTYGNDTFLQERLNVAGCKNAAILESPNNTVEKITPSQSEVTMEQILAWNPDVIIIDSGSPDEIYSDKRWAPINAVRNHRVYVQPQGIFKWSRPNAESAVFYSMWLAKTVYPDRFSDVNLSDILREYFKEFFNYSLNDLQIEKILRGSYSSNS</sequence>
<dbReference type="EMBL" id="QGMY01000006">
    <property type="protein sequence ID" value="PWR72538.1"/>
    <property type="molecule type" value="Genomic_DNA"/>
</dbReference>
<organism evidence="2 3">
    <name type="scientific">Methanospirillum lacunae</name>
    <dbReference type="NCBI Taxonomy" id="668570"/>
    <lineage>
        <taxon>Archaea</taxon>
        <taxon>Methanobacteriati</taxon>
        <taxon>Methanobacteriota</taxon>
        <taxon>Stenosarchaea group</taxon>
        <taxon>Methanomicrobia</taxon>
        <taxon>Methanomicrobiales</taxon>
        <taxon>Methanospirillaceae</taxon>
        <taxon>Methanospirillum</taxon>
    </lineage>
</organism>
<dbReference type="PANTHER" id="PTHR30535">
    <property type="entry name" value="VITAMIN B12-BINDING PROTEIN"/>
    <property type="match status" value="1"/>
</dbReference>
<comment type="caution">
    <text evidence="2">The sequence shown here is derived from an EMBL/GenBank/DDBJ whole genome shotgun (WGS) entry which is preliminary data.</text>
</comment>
<dbReference type="GeneID" id="97548791"/>
<evidence type="ECO:0000313" key="3">
    <source>
        <dbReference type="Proteomes" id="UP000245657"/>
    </source>
</evidence>
<dbReference type="InterPro" id="IPR002491">
    <property type="entry name" value="ABC_transptr_periplasmic_BD"/>
</dbReference>
<gene>
    <name evidence="2" type="ORF">DK846_06095</name>
</gene>
<protein>
    <recommendedName>
        <fullName evidence="1">Fe/B12 periplasmic-binding domain-containing protein</fullName>
    </recommendedName>
</protein>
<dbReference type="PANTHER" id="PTHR30535:SF34">
    <property type="entry name" value="MOLYBDATE-BINDING PROTEIN MOLA"/>
    <property type="match status" value="1"/>
</dbReference>
<evidence type="ECO:0000313" key="2">
    <source>
        <dbReference type="EMBL" id="PWR72538.1"/>
    </source>
</evidence>
<dbReference type="SUPFAM" id="SSF53807">
    <property type="entry name" value="Helical backbone' metal receptor"/>
    <property type="match status" value="1"/>
</dbReference>
<dbReference type="OrthoDB" id="24039at2157"/>
<dbReference type="RefSeq" id="WP_109968050.1">
    <property type="nucleotide sequence ID" value="NZ_CP176093.1"/>
</dbReference>
<dbReference type="Gene3D" id="3.40.50.1980">
    <property type="entry name" value="Nitrogenase molybdenum iron protein domain"/>
    <property type="match status" value="2"/>
</dbReference>
<dbReference type="Proteomes" id="UP000245657">
    <property type="component" value="Unassembled WGS sequence"/>
</dbReference>
<evidence type="ECO:0000259" key="1">
    <source>
        <dbReference type="PROSITE" id="PS50983"/>
    </source>
</evidence>